<dbReference type="Pfam" id="PF07505">
    <property type="entry name" value="DUF5131"/>
    <property type="match status" value="1"/>
</dbReference>
<sequence length="264" mass="31258">MGRETKIDWADATWNPVTGCLHGCEYCYARRIAERFGLKQMPILTDYPVLHEPVRCTDTYAYMRDTGISTGKIQPYPFDFLPTFHRYKLDEPQHWKQPRNIFVCSMADLFGDWVPDEWIAEVFKACEAAPQHRYLFLTKNPKRYMELKLNGKLPKQHWYGTSVTRKDDRDFFAPGYNTFVSIEPILESFSDEKYAAYRQMVQPWVILGAETGNRKNKIVPKKEWITELVDYYSKFGYTKFFMKDSLRSLMGDDFRQELPWKEGL</sequence>
<name>A0A8S5SE04_9CAUD</name>
<dbReference type="EMBL" id="BK032578">
    <property type="protein sequence ID" value="DAF49168.1"/>
    <property type="molecule type" value="Genomic_DNA"/>
</dbReference>
<evidence type="ECO:0008006" key="2">
    <source>
        <dbReference type="Google" id="ProtNLM"/>
    </source>
</evidence>
<proteinExistence type="predicted"/>
<protein>
    <recommendedName>
        <fullName evidence="2">DUF5131 family protein</fullName>
    </recommendedName>
</protein>
<organism evidence="1">
    <name type="scientific">Caudovirales sp. ctrNG92</name>
    <dbReference type="NCBI Taxonomy" id="2827638"/>
    <lineage>
        <taxon>Viruses</taxon>
        <taxon>Duplodnaviria</taxon>
        <taxon>Heunggongvirae</taxon>
        <taxon>Uroviricota</taxon>
        <taxon>Caudoviricetes</taxon>
    </lineage>
</organism>
<dbReference type="InterPro" id="IPR011101">
    <property type="entry name" value="DUF5131"/>
</dbReference>
<accession>A0A8S5SE04</accession>
<evidence type="ECO:0000313" key="1">
    <source>
        <dbReference type="EMBL" id="DAF49168.1"/>
    </source>
</evidence>
<reference evidence="1" key="1">
    <citation type="journal article" date="2021" name="Proc. Natl. Acad. Sci. U.S.A.">
        <title>A Catalog of Tens of Thousands of Viruses from Human Metagenomes Reveals Hidden Associations with Chronic Diseases.</title>
        <authorList>
            <person name="Tisza M.J."/>
            <person name="Buck C.B."/>
        </authorList>
    </citation>
    <scope>NUCLEOTIDE SEQUENCE</scope>
    <source>
        <strain evidence="1">CtrNG92</strain>
    </source>
</reference>